<evidence type="ECO:0000313" key="5">
    <source>
        <dbReference type="RefSeq" id="XP_033463302.1"/>
    </source>
</evidence>
<dbReference type="GeneID" id="54356694"/>
<dbReference type="RefSeq" id="XP_033463302.1">
    <property type="nucleotide sequence ID" value="XM_033598895.1"/>
</dbReference>
<evidence type="ECO:0000256" key="3">
    <source>
        <dbReference type="SAM" id="SignalP"/>
    </source>
</evidence>
<dbReference type="InterPro" id="IPR016191">
    <property type="entry name" value="Ribonuclease/ribotoxin"/>
</dbReference>
<dbReference type="Proteomes" id="UP000504637">
    <property type="component" value="Unplaced"/>
</dbReference>
<keyword evidence="4" id="KW-1185">Reference proteome</keyword>
<reference evidence="5" key="2">
    <citation type="submission" date="2020-04" db="EMBL/GenBank/DDBJ databases">
        <authorList>
            <consortium name="NCBI Genome Project"/>
        </authorList>
    </citation>
    <scope>NUCLEOTIDE SEQUENCE</scope>
    <source>
        <strain evidence="5">CBS 342.82</strain>
    </source>
</reference>
<dbReference type="Gene3D" id="3.10.450.30">
    <property type="entry name" value="Microbial ribonucleases"/>
    <property type="match status" value="1"/>
</dbReference>
<organism evidence="5">
    <name type="scientific">Dissoconium aciculare CBS 342.82</name>
    <dbReference type="NCBI Taxonomy" id="1314786"/>
    <lineage>
        <taxon>Eukaryota</taxon>
        <taxon>Fungi</taxon>
        <taxon>Dikarya</taxon>
        <taxon>Ascomycota</taxon>
        <taxon>Pezizomycotina</taxon>
        <taxon>Dothideomycetes</taxon>
        <taxon>Dothideomycetidae</taxon>
        <taxon>Mycosphaerellales</taxon>
        <taxon>Dissoconiaceae</taxon>
        <taxon>Dissoconium</taxon>
    </lineage>
</organism>
<proteinExistence type="predicted"/>
<dbReference type="SUPFAM" id="SSF53933">
    <property type="entry name" value="Microbial ribonucleases"/>
    <property type="match status" value="1"/>
</dbReference>
<dbReference type="GO" id="GO:0003723">
    <property type="term" value="F:RNA binding"/>
    <property type="evidence" value="ECO:0007669"/>
    <property type="project" value="InterPro"/>
</dbReference>
<keyword evidence="2" id="KW-0378">Hydrolase</keyword>
<reference evidence="5" key="1">
    <citation type="submission" date="2020-01" db="EMBL/GenBank/DDBJ databases">
        <authorList>
            <consortium name="DOE Joint Genome Institute"/>
            <person name="Haridas S."/>
            <person name="Albert R."/>
            <person name="Binder M."/>
            <person name="Bloem J."/>
            <person name="Labutti K."/>
            <person name="Salamov A."/>
            <person name="Andreopoulos B."/>
            <person name="Baker S.E."/>
            <person name="Barry K."/>
            <person name="Bills G."/>
            <person name="Bluhm B.H."/>
            <person name="Cannon C."/>
            <person name="Castanera R."/>
            <person name="Culley D.E."/>
            <person name="Daum C."/>
            <person name="Ezra D."/>
            <person name="Gonzalez J.B."/>
            <person name="Henrissat B."/>
            <person name="Kuo A."/>
            <person name="Liang C."/>
            <person name="Lipzen A."/>
            <person name="Lutzoni F."/>
            <person name="Magnuson J."/>
            <person name="Mondo S."/>
            <person name="Nolan M."/>
            <person name="Ohm R."/>
            <person name="Pangilinan J."/>
            <person name="Park H.-J."/>
            <person name="Ramirez L."/>
            <person name="Alfaro M."/>
            <person name="Sun H."/>
            <person name="Tritt A."/>
            <person name="Yoshinaga Y."/>
            <person name="Zwiers L.-H."/>
            <person name="Turgeon B.G."/>
            <person name="Goodwin S.B."/>
            <person name="Spatafora J.W."/>
            <person name="Crous P.W."/>
            <person name="Grigoriev I.V."/>
        </authorList>
    </citation>
    <scope>NUCLEOTIDE SEQUENCE</scope>
    <source>
        <strain evidence="5">CBS 342.82</strain>
    </source>
</reference>
<evidence type="ECO:0000256" key="1">
    <source>
        <dbReference type="ARBA" id="ARBA00022722"/>
    </source>
</evidence>
<dbReference type="AlphaFoldDB" id="A0A6J3ME26"/>
<keyword evidence="1" id="KW-0540">Nuclease</keyword>
<gene>
    <name evidence="5" type="ORF">K489DRAFT_111028</name>
</gene>
<feature type="signal peptide" evidence="3">
    <location>
        <begin position="1"/>
        <end position="19"/>
    </location>
</feature>
<protein>
    <submittedName>
        <fullName evidence="5">Uncharacterized protein</fullName>
    </submittedName>
</protein>
<evidence type="ECO:0000313" key="4">
    <source>
        <dbReference type="Proteomes" id="UP000504637"/>
    </source>
</evidence>
<reference evidence="5" key="3">
    <citation type="submission" date="2025-08" db="UniProtKB">
        <authorList>
            <consortium name="RefSeq"/>
        </authorList>
    </citation>
    <scope>IDENTIFICATION</scope>
    <source>
        <strain evidence="5">CBS 342.82</strain>
    </source>
</reference>
<name>A0A6J3ME26_9PEZI</name>
<dbReference type="GO" id="GO:0016787">
    <property type="term" value="F:hydrolase activity"/>
    <property type="evidence" value="ECO:0007669"/>
    <property type="project" value="UniProtKB-KW"/>
</dbReference>
<accession>A0A6J3ME26</accession>
<keyword evidence="3" id="KW-0732">Signal</keyword>
<feature type="chain" id="PRO_5026872186" evidence="3">
    <location>
        <begin position="20"/>
        <end position="210"/>
    </location>
</feature>
<sequence length="210" mass="22820">MHISATLAIGLQLASLAFGYPQPVETNSTLVTRTIEIRNLPQSPPRCTLVVNNGPESKTYPDSTISMAIEEAVNAINSGMQYQRNGKGAAYPHQNTPGQGSGTTTSWADFNLPECSDGTDKQLNYGFIEYPILRSDQVWKGGSKEQGPDRVLFQFVTDPNQEQTYTGAFSQIKGKYLHAAYCGMINHVPKADNSGYSNAFATCENSRGGN</sequence>
<evidence type="ECO:0000256" key="2">
    <source>
        <dbReference type="ARBA" id="ARBA00022801"/>
    </source>
</evidence>
<dbReference type="GO" id="GO:0004540">
    <property type="term" value="F:RNA nuclease activity"/>
    <property type="evidence" value="ECO:0007669"/>
    <property type="project" value="InterPro"/>
</dbReference>